<dbReference type="GO" id="GO:0005525">
    <property type="term" value="F:GTP binding"/>
    <property type="evidence" value="ECO:0007669"/>
    <property type="project" value="UniProtKB-KW"/>
</dbReference>
<dbReference type="EMBL" id="CAFBNB010000135">
    <property type="protein sequence ID" value="CAB4932918.1"/>
    <property type="molecule type" value="Genomic_DNA"/>
</dbReference>
<organism evidence="5">
    <name type="scientific">freshwater metagenome</name>
    <dbReference type="NCBI Taxonomy" id="449393"/>
    <lineage>
        <taxon>unclassified sequences</taxon>
        <taxon>metagenomes</taxon>
        <taxon>ecological metagenomes</taxon>
    </lineage>
</organism>
<dbReference type="InterPro" id="IPR002835">
    <property type="entry name" value="CofC"/>
</dbReference>
<evidence type="ECO:0000256" key="1">
    <source>
        <dbReference type="ARBA" id="ARBA00022679"/>
    </source>
</evidence>
<dbReference type="InterPro" id="IPR029044">
    <property type="entry name" value="Nucleotide-diphossugar_trans"/>
</dbReference>
<evidence type="ECO:0000256" key="2">
    <source>
        <dbReference type="ARBA" id="ARBA00022695"/>
    </source>
</evidence>
<dbReference type="Gene3D" id="3.90.550.10">
    <property type="entry name" value="Spore Coat Polysaccharide Biosynthesis Protein SpsA, Chain A"/>
    <property type="match status" value="1"/>
</dbReference>
<accession>A0A6J7INT9</accession>
<keyword evidence="4" id="KW-0342">GTP-binding</keyword>
<keyword evidence="1" id="KW-0808">Transferase</keyword>
<dbReference type="AlphaFoldDB" id="A0A6J7INT9"/>
<keyword evidence="3" id="KW-0547">Nucleotide-binding</keyword>
<dbReference type="PANTHER" id="PTHR40392">
    <property type="entry name" value="2-PHOSPHO-L-LACTATE GUANYLYLTRANSFERASE"/>
    <property type="match status" value="1"/>
</dbReference>
<proteinExistence type="predicted"/>
<evidence type="ECO:0000256" key="4">
    <source>
        <dbReference type="ARBA" id="ARBA00023134"/>
    </source>
</evidence>
<keyword evidence="2" id="KW-0548">Nucleotidyltransferase</keyword>
<name>A0A6J7INT9_9ZZZZ</name>
<gene>
    <name evidence="5" type="ORF">UFOPK3720_00806</name>
</gene>
<protein>
    <submittedName>
        <fullName evidence="5">Unannotated protein</fullName>
    </submittedName>
</protein>
<dbReference type="GO" id="GO:0043814">
    <property type="term" value="F:phospholactate guanylyltransferase activity"/>
    <property type="evidence" value="ECO:0007669"/>
    <property type="project" value="InterPro"/>
</dbReference>
<evidence type="ECO:0000256" key="3">
    <source>
        <dbReference type="ARBA" id="ARBA00022741"/>
    </source>
</evidence>
<dbReference type="PANTHER" id="PTHR40392:SF1">
    <property type="entry name" value="2-PHOSPHO-L-LACTATE GUANYLYLTRANSFERASE"/>
    <property type="match status" value="1"/>
</dbReference>
<reference evidence="5" key="1">
    <citation type="submission" date="2020-05" db="EMBL/GenBank/DDBJ databases">
        <authorList>
            <person name="Chiriac C."/>
            <person name="Salcher M."/>
            <person name="Ghai R."/>
            <person name="Kavagutti S V."/>
        </authorList>
    </citation>
    <scope>NUCLEOTIDE SEQUENCE</scope>
</reference>
<dbReference type="SUPFAM" id="SSF53448">
    <property type="entry name" value="Nucleotide-diphospho-sugar transferases"/>
    <property type="match status" value="1"/>
</dbReference>
<evidence type="ECO:0000313" key="5">
    <source>
        <dbReference type="EMBL" id="CAB4932918.1"/>
    </source>
</evidence>
<sequence>MVTDDARVQGIVAASPARWLPESPHRGLNPAASYGAGQVPPRSAVVIVAGDLPCLTPECVDLALNLAQAHERSFMSDAQGVGTTMLMDRAAANCAPAFGERSRARHAQLGYVDIGLDEDIDTRRLLARARRDVDTQVDLWDARRIGVGPATDAVLAGWLVA</sequence>